<sequence length="129" mass="15146">MINKTCKTCKYDNAQIVCNQCIPRLKCWMPIEVPKENKFSEILNPIADLIERKNTDYGNSYDQLRDKYGPVGFYIRISDKLNRIEQLDNNPAQVKDEAIEDTIRDIIGYATLELNYRKEKAYDKTTEKM</sequence>
<dbReference type="InterPro" id="IPR011630">
    <property type="entry name" value="DUF1599"/>
</dbReference>
<name>A0A2U3LGV2_9FIRM</name>
<evidence type="ECO:0000259" key="1">
    <source>
        <dbReference type="Pfam" id="PF07659"/>
    </source>
</evidence>
<reference evidence="3" key="1">
    <citation type="submission" date="2018-02" db="EMBL/GenBank/DDBJ databases">
        <authorList>
            <person name="Hausmann B."/>
        </authorList>
    </citation>
    <scope>NUCLEOTIDE SEQUENCE [LARGE SCALE GENOMIC DNA]</scope>
    <source>
        <strain evidence="3">Peat soil MAG SbF1</strain>
    </source>
</reference>
<proteinExistence type="predicted"/>
<accession>A0A2U3LGV2</accession>
<feature type="domain" description="Nucleotide modification associated" evidence="1">
    <location>
        <begin position="53"/>
        <end position="112"/>
    </location>
</feature>
<protein>
    <recommendedName>
        <fullName evidence="1">Nucleotide modification associated domain-containing protein</fullName>
    </recommendedName>
</protein>
<dbReference type="AlphaFoldDB" id="A0A2U3LGV2"/>
<dbReference type="EMBL" id="OMOF01000445">
    <property type="protein sequence ID" value="SPF51165.1"/>
    <property type="molecule type" value="Genomic_DNA"/>
</dbReference>
<dbReference type="Pfam" id="PF07659">
    <property type="entry name" value="DUF1599"/>
    <property type="match status" value="1"/>
</dbReference>
<gene>
    <name evidence="2" type="ORF">SBF1_50049</name>
</gene>
<organism evidence="2 3">
    <name type="scientific">Candidatus Desulfosporosinus infrequens</name>
    <dbReference type="NCBI Taxonomy" id="2043169"/>
    <lineage>
        <taxon>Bacteria</taxon>
        <taxon>Bacillati</taxon>
        <taxon>Bacillota</taxon>
        <taxon>Clostridia</taxon>
        <taxon>Eubacteriales</taxon>
        <taxon>Desulfitobacteriaceae</taxon>
        <taxon>Desulfosporosinus</taxon>
    </lineage>
</organism>
<dbReference type="Proteomes" id="UP000238916">
    <property type="component" value="Unassembled WGS sequence"/>
</dbReference>
<evidence type="ECO:0000313" key="2">
    <source>
        <dbReference type="EMBL" id="SPF51165.1"/>
    </source>
</evidence>
<evidence type="ECO:0000313" key="3">
    <source>
        <dbReference type="Proteomes" id="UP000238916"/>
    </source>
</evidence>